<dbReference type="GO" id="GO:0005634">
    <property type="term" value="C:nucleus"/>
    <property type="evidence" value="ECO:0007669"/>
    <property type="project" value="UniProtKB-SubCell"/>
</dbReference>
<dbReference type="STRING" id="105696.A0A1Y2M8E9"/>
<dbReference type="GO" id="GO:0061630">
    <property type="term" value="F:ubiquitin protein ligase activity"/>
    <property type="evidence" value="ECO:0007669"/>
    <property type="project" value="TreeGrafter"/>
</dbReference>
<reference evidence="5 6" key="1">
    <citation type="journal article" date="2017" name="Genome Announc.">
        <title>Genome sequence of the saprophytic ascomycete Epicoccum nigrum ICMP 19927 strain isolated from New Zealand.</title>
        <authorList>
            <person name="Fokin M."/>
            <person name="Fleetwood D."/>
            <person name="Weir B.S."/>
            <person name="Villas-Boas S.G."/>
        </authorList>
    </citation>
    <scope>NUCLEOTIDE SEQUENCE [LARGE SCALE GENOMIC DNA]</scope>
    <source>
        <strain evidence="5 6">ICMP 19927</strain>
    </source>
</reference>
<proteinExistence type="predicted"/>
<feature type="compositionally biased region" description="Low complexity" evidence="3">
    <location>
        <begin position="195"/>
        <end position="205"/>
    </location>
</feature>
<dbReference type="Pfam" id="PF02182">
    <property type="entry name" value="SAD_SRA"/>
    <property type="match status" value="1"/>
</dbReference>
<dbReference type="InterPro" id="IPR015947">
    <property type="entry name" value="PUA-like_sf"/>
</dbReference>
<dbReference type="PANTHER" id="PTHR14140">
    <property type="entry name" value="E3 UBIQUITIN-PROTEIN LIGASE UHRF-RELATED"/>
    <property type="match status" value="1"/>
</dbReference>
<keyword evidence="1 2" id="KW-0539">Nucleus</keyword>
<dbReference type="GO" id="GO:0044027">
    <property type="term" value="P:negative regulation of gene expression via chromosomal CpG island methylation"/>
    <property type="evidence" value="ECO:0007669"/>
    <property type="project" value="TreeGrafter"/>
</dbReference>
<dbReference type="EMBL" id="KZ107839">
    <property type="protein sequence ID" value="OSS52292.1"/>
    <property type="molecule type" value="Genomic_DNA"/>
</dbReference>
<feature type="domain" description="YDG" evidence="4">
    <location>
        <begin position="361"/>
        <end position="494"/>
    </location>
</feature>
<evidence type="ECO:0000313" key="5">
    <source>
        <dbReference type="EMBL" id="OSS52292.1"/>
    </source>
</evidence>
<dbReference type="Proteomes" id="UP000193240">
    <property type="component" value="Unassembled WGS sequence"/>
</dbReference>
<feature type="region of interest" description="Disordered" evidence="3">
    <location>
        <begin position="84"/>
        <end position="115"/>
    </location>
</feature>
<dbReference type="SMART" id="SM00466">
    <property type="entry name" value="SRA"/>
    <property type="match status" value="1"/>
</dbReference>
<evidence type="ECO:0000256" key="2">
    <source>
        <dbReference type="PROSITE-ProRule" id="PRU00358"/>
    </source>
</evidence>
<comment type="subcellular location">
    <subcellularLocation>
        <location evidence="2">Nucleus</location>
    </subcellularLocation>
</comment>
<name>A0A1Y2M8E9_EPING</name>
<dbReference type="InterPro" id="IPR036987">
    <property type="entry name" value="SRA-YDG_sf"/>
</dbReference>
<evidence type="ECO:0000259" key="4">
    <source>
        <dbReference type="PROSITE" id="PS51015"/>
    </source>
</evidence>
<dbReference type="AlphaFoldDB" id="A0A1Y2M8E9"/>
<organism evidence="5 6">
    <name type="scientific">Epicoccum nigrum</name>
    <name type="common">Soil fungus</name>
    <name type="synonym">Epicoccum purpurascens</name>
    <dbReference type="NCBI Taxonomy" id="105696"/>
    <lineage>
        <taxon>Eukaryota</taxon>
        <taxon>Fungi</taxon>
        <taxon>Dikarya</taxon>
        <taxon>Ascomycota</taxon>
        <taxon>Pezizomycotina</taxon>
        <taxon>Dothideomycetes</taxon>
        <taxon>Pleosporomycetidae</taxon>
        <taxon>Pleosporales</taxon>
        <taxon>Pleosporineae</taxon>
        <taxon>Didymellaceae</taxon>
        <taxon>Epicoccum</taxon>
    </lineage>
</organism>
<gene>
    <name evidence="5" type="ORF">B5807_01966</name>
</gene>
<dbReference type="SUPFAM" id="SSF88697">
    <property type="entry name" value="PUA domain-like"/>
    <property type="match status" value="1"/>
</dbReference>
<keyword evidence="6" id="KW-1185">Reference proteome</keyword>
<feature type="compositionally biased region" description="Polar residues" evidence="3">
    <location>
        <begin position="140"/>
        <end position="152"/>
    </location>
</feature>
<dbReference type="InterPro" id="IPR003105">
    <property type="entry name" value="SRA_YDG"/>
</dbReference>
<dbReference type="InterPro" id="IPR045134">
    <property type="entry name" value="UHRF1/2-like"/>
</dbReference>
<accession>A0A1Y2M8E9</accession>
<dbReference type="PANTHER" id="PTHR14140:SF27">
    <property type="entry name" value="OS04G0289800 PROTEIN"/>
    <property type="match status" value="1"/>
</dbReference>
<evidence type="ECO:0000256" key="1">
    <source>
        <dbReference type="ARBA" id="ARBA00023242"/>
    </source>
</evidence>
<dbReference type="PROSITE" id="PS51015">
    <property type="entry name" value="YDG"/>
    <property type="match status" value="1"/>
</dbReference>
<sequence length="526" mass="59377">MASHTTNRKEPFMAPGWLADAAKKRSGPAPQAFLDRLQYSYEHPAEFKEELREKQIQAGQDPNAFVKLMAEENKATRPVSLDLQPQDASAMTSKETRAGHLQSKESAATIERDNSIKSSLPRWTWTRPQLSVRLTGRITKPTQNRANKAPTQAKSASNRRSRSKSGTASPMDVDPPQTIAESSAAGASRMPESAGSGSTTQSTSQPYPFPARPQLPNWHTSITPRSLELYEKRHRHRPQEIAAIDALKACIERCEKNRLAKDFKDLRDHVHKAEIMLKMDKFKVRKTRILTEDGLPRIFAEAAGFPWDLKADAWHLYQRWVSEDFDNNILRGIVTVKEKDRNGDRLEPTYRNQHPQDPKVFGDNGAVLGQWWPTQLCVVRDGIHGAPQAGIYGDKERGAYSIVLSSGGYHDRDDGDTIEYSGTEGSGFEMTAATQSMITSAKIGNHVRVLRSSQLPKSNKYRPSCGLRYDGLYHVKGYTEVNEERQSFRFHLERIPGQQPIRFEGETKRPTTFEEIEYDGCKGKIW</sequence>
<feature type="region of interest" description="Disordered" evidence="3">
    <location>
        <begin position="134"/>
        <end position="219"/>
    </location>
</feature>
<evidence type="ECO:0000256" key="3">
    <source>
        <dbReference type="SAM" id="MobiDB-lite"/>
    </source>
</evidence>
<dbReference type="Gene3D" id="2.30.280.10">
    <property type="entry name" value="SRA-YDG"/>
    <property type="match status" value="1"/>
</dbReference>
<dbReference type="GO" id="GO:0016567">
    <property type="term" value="P:protein ubiquitination"/>
    <property type="evidence" value="ECO:0007669"/>
    <property type="project" value="TreeGrafter"/>
</dbReference>
<dbReference type="InParanoid" id="A0A1Y2M8E9"/>
<evidence type="ECO:0000313" key="6">
    <source>
        <dbReference type="Proteomes" id="UP000193240"/>
    </source>
</evidence>
<protein>
    <recommendedName>
        <fullName evidence="4">YDG domain-containing protein</fullName>
    </recommendedName>
</protein>